<keyword evidence="2" id="KW-0723">Serine/threonine-protein kinase</keyword>
<comment type="catalytic activity">
    <reaction evidence="8">
        <text>L-seryl-[protein] + ATP = O-phospho-L-seryl-[protein] + ADP + H(+)</text>
        <dbReference type="Rhea" id="RHEA:17989"/>
        <dbReference type="Rhea" id="RHEA-COMP:9863"/>
        <dbReference type="Rhea" id="RHEA-COMP:11604"/>
        <dbReference type="ChEBI" id="CHEBI:15378"/>
        <dbReference type="ChEBI" id="CHEBI:29999"/>
        <dbReference type="ChEBI" id="CHEBI:30616"/>
        <dbReference type="ChEBI" id="CHEBI:83421"/>
        <dbReference type="ChEBI" id="CHEBI:456216"/>
        <dbReference type="EC" id="2.7.11.1"/>
    </reaction>
</comment>
<dbReference type="AlphaFoldDB" id="B8MLN0"/>
<dbReference type="EC" id="2.7.11.1" evidence="1"/>
<evidence type="ECO:0000313" key="9">
    <source>
        <dbReference type="EMBL" id="EED13893.1"/>
    </source>
</evidence>
<dbReference type="GO" id="GO:0004674">
    <property type="term" value="F:protein serine/threonine kinase activity"/>
    <property type="evidence" value="ECO:0007669"/>
    <property type="project" value="UniProtKB-KW"/>
</dbReference>
<evidence type="ECO:0000313" key="10">
    <source>
        <dbReference type="Proteomes" id="UP000001745"/>
    </source>
</evidence>
<dbReference type="OrthoDB" id="5979581at2759"/>
<evidence type="ECO:0000256" key="1">
    <source>
        <dbReference type="ARBA" id="ARBA00012513"/>
    </source>
</evidence>
<evidence type="ECO:0000256" key="5">
    <source>
        <dbReference type="ARBA" id="ARBA00022777"/>
    </source>
</evidence>
<comment type="catalytic activity">
    <reaction evidence="7">
        <text>L-threonyl-[protein] + ATP = O-phospho-L-threonyl-[protein] + ADP + H(+)</text>
        <dbReference type="Rhea" id="RHEA:46608"/>
        <dbReference type="Rhea" id="RHEA-COMP:11060"/>
        <dbReference type="Rhea" id="RHEA-COMP:11605"/>
        <dbReference type="ChEBI" id="CHEBI:15378"/>
        <dbReference type="ChEBI" id="CHEBI:30013"/>
        <dbReference type="ChEBI" id="CHEBI:30616"/>
        <dbReference type="ChEBI" id="CHEBI:61977"/>
        <dbReference type="ChEBI" id="CHEBI:456216"/>
        <dbReference type="EC" id="2.7.11.1"/>
    </reaction>
</comment>
<dbReference type="VEuPathDB" id="FungiDB:TSTA_101330"/>
<proteinExistence type="predicted"/>
<evidence type="ECO:0000256" key="7">
    <source>
        <dbReference type="ARBA" id="ARBA00047899"/>
    </source>
</evidence>
<dbReference type="RefSeq" id="XP_002486131.1">
    <property type="nucleotide sequence ID" value="XM_002486086.1"/>
</dbReference>
<dbReference type="eggNOG" id="KOG1290">
    <property type="taxonomic scope" value="Eukaryota"/>
</dbReference>
<evidence type="ECO:0000256" key="4">
    <source>
        <dbReference type="ARBA" id="ARBA00022741"/>
    </source>
</evidence>
<reference evidence="10" key="1">
    <citation type="journal article" date="2015" name="Genome Announc.">
        <title>Genome sequence of the AIDS-associated pathogen Penicillium marneffei (ATCC18224) and its near taxonomic relative Talaromyces stipitatus (ATCC10500).</title>
        <authorList>
            <person name="Nierman W.C."/>
            <person name="Fedorova-Abrams N.D."/>
            <person name="Andrianopoulos A."/>
        </authorList>
    </citation>
    <scope>NUCLEOTIDE SEQUENCE [LARGE SCALE GENOMIC DNA]</scope>
    <source>
        <strain evidence="10">ATCC 10500 / CBS 375.48 / QM 6759 / NRRL 1006</strain>
    </source>
</reference>
<evidence type="ECO:0000256" key="6">
    <source>
        <dbReference type="ARBA" id="ARBA00022840"/>
    </source>
</evidence>
<evidence type="ECO:0000256" key="2">
    <source>
        <dbReference type="ARBA" id="ARBA00022527"/>
    </source>
</evidence>
<dbReference type="InParanoid" id="B8MLN0"/>
<dbReference type="Gene3D" id="3.30.200.20">
    <property type="entry name" value="Phosphorylase Kinase, domain 1"/>
    <property type="match status" value="1"/>
</dbReference>
<organism evidence="9 10">
    <name type="scientific">Talaromyces stipitatus (strain ATCC 10500 / CBS 375.48 / QM 6759 / NRRL 1006)</name>
    <name type="common">Penicillium stipitatum</name>
    <dbReference type="NCBI Taxonomy" id="441959"/>
    <lineage>
        <taxon>Eukaryota</taxon>
        <taxon>Fungi</taxon>
        <taxon>Dikarya</taxon>
        <taxon>Ascomycota</taxon>
        <taxon>Pezizomycotina</taxon>
        <taxon>Eurotiomycetes</taxon>
        <taxon>Eurotiomycetidae</taxon>
        <taxon>Eurotiales</taxon>
        <taxon>Trichocomaceae</taxon>
        <taxon>Talaromyces</taxon>
        <taxon>Talaromyces sect. Talaromyces</taxon>
    </lineage>
</organism>
<dbReference type="OMA" id="HENGSHR"/>
<dbReference type="Proteomes" id="UP000001745">
    <property type="component" value="Unassembled WGS sequence"/>
</dbReference>
<dbReference type="Gene3D" id="1.10.510.10">
    <property type="entry name" value="Transferase(Phosphotransferase) domain 1"/>
    <property type="match status" value="1"/>
</dbReference>
<dbReference type="EMBL" id="EQ962658">
    <property type="protein sequence ID" value="EED13893.1"/>
    <property type="molecule type" value="Genomic_DNA"/>
</dbReference>
<keyword evidence="6" id="KW-0067">ATP-binding</keyword>
<keyword evidence="5" id="KW-0418">Kinase</keyword>
<evidence type="ECO:0000256" key="8">
    <source>
        <dbReference type="ARBA" id="ARBA00048679"/>
    </source>
</evidence>
<gene>
    <name evidence="9" type="ORF">TSTA_101330</name>
</gene>
<protein>
    <recommendedName>
        <fullName evidence="1">non-specific serine/threonine protein kinase</fullName>
        <ecNumber evidence="1">2.7.11.1</ecNumber>
    </recommendedName>
</protein>
<accession>B8MLN0</accession>
<dbReference type="GO" id="GO:0050684">
    <property type="term" value="P:regulation of mRNA processing"/>
    <property type="evidence" value="ECO:0007669"/>
    <property type="project" value="TreeGrafter"/>
</dbReference>
<sequence length="261" mass="30159">MPNRAGNGHSNTQELVHLYLCCSMHKDGQRSFTKANYKLTEDVERLDYYVPEGYHPVMLGDEFCSGRYIIAHELGFAQRHHLIALKILQLNEADRTHEIEILSRLANAESSLSGKAVIQRVLDSFTISRPNGTHRCLVTDAARVNINETRLRYSMLRCLENFQIGGGMSERKEAIRLKKMAARIHWNTRFDKYVQQPRGRNGLDMLSVEEEEVFHDMMELMLVLEPKKRATIDEAVASKWMQQWGSPEWRRMQDLIGINLG</sequence>
<dbReference type="PANTHER" id="PTHR47634">
    <property type="entry name" value="PROTEIN KINASE DOMAIN-CONTAINING PROTEIN-RELATED"/>
    <property type="match status" value="1"/>
</dbReference>
<dbReference type="PANTHER" id="PTHR47634:SF9">
    <property type="entry name" value="PROTEIN KINASE DOMAIN-CONTAINING PROTEIN-RELATED"/>
    <property type="match status" value="1"/>
</dbReference>
<keyword evidence="10" id="KW-1185">Reference proteome</keyword>
<keyword evidence="4" id="KW-0547">Nucleotide-binding</keyword>
<dbReference type="PhylomeDB" id="B8MLN0"/>
<name>B8MLN0_TALSN</name>
<keyword evidence="3" id="KW-0808">Transferase</keyword>
<evidence type="ECO:0000256" key="3">
    <source>
        <dbReference type="ARBA" id="ARBA00022679"/>
    </source>
</evidence>
<dbReference type="HOGENOM" id="CLU_1066268_0_0_1"/>
<dbReference type="InterPro" id="IPR051334">
    <property type="entry name" value="SRPK"/>
</dbReference>
<dbReference type="STRING" id="441959.B8MLN0"/>
<dbReference type="GO" id="GO:0005524">
    <property type="term" value="F:ATP binding"/>
    <property type="evidence" value="ECO:0007669"/>
    <property type="project" value="UniProtKB-KW"/>
</dbReference>
<dbReference type="GeneID" id="8101821"/>
<dbReference type="GO" id="GO:0000245">
    <property type="term" value="P:spliceosomal complex assembly"/>
    <property type="evidence" value="ECO:0007669"/>
    <property type="project" value="TreeGrafter"/>
</dbReference>